<dbReference type="Pfam" id="PF09751">
    <property type="entry name" value="Es2"/>
    <property type="match status" value="1"/>
</dbReference>
<dbReference type="EMBL" id="NBSH01000001">
    <property type="protein sequence ID" value="ORX40830.1"/>
    <property type="molecule type" value="Genomic_DNA"/>
</dbReference>
<feature type="compositionally biased region" description="Gly residues" evidence="4">
    <location>
        <begin position="682"/>
        <end position="693"/>
    </location>
</feature>
<dbReference type="GeneID" id="33554041"/>
<sequence>MSSNGNGLVPREGSGPRLIEGPRAGQRSLYQQQVLDEDTYTDALSHIITRDFFPNLPHIHATNAYLQALTNNDPELLSSSIRRLAALAQQKEEGGRGSSSRQGGEADRRAELENMGTPYMNVPGGRRAARTPVGARAWDTPIMQNGEGSTRRRPSDMDEYDELEGDYGEGQAGPGPETRAKKKRKQPVNRVRDDLPLDAFQMNYTSEDNASFVQIVDEENERRREERWGWAWEAEKKAEQRRLEGETKRQMILDAATSGNWRVNADGQRLIGGLAEGGTEKDVGEAWKDRKLIGAAPAETDKQADEEEPTADSSGKALVKHSEGSSQALVTRSDGQASQSLKTGVQEQALADDHPLNRALTEAGLPATALVSVEDGAIVPQREVTSGGGEGRGRGAEDRITRAQIERSTMGNEQSEDLPLAGSGVDQWKYKAMNNLMFLPDANSKPYPPARPKASTSTSRLPPKEIKHSNTRLPDGDDEVRPAGSRASRSDRGSSPARSWVDAAVKGTPYRPSGRDDDAMPSIDNYPLLPTDPSPSPADLPSLLTWGTLLATPRALDGSDDPLDFSGPTYTLPETKRRDELGRKLADKASRSMNQRAAAYTPRGKNGSTSTLRALADRTQRSVRGTPRNGLGDMLPPSATPRRQAEALTPAGKRLLQRSMGVKSMGTSARNRSAAMEKGSGWSSGGSGGLGGRDVGKMSWTPSPGRRQQ</sequence>
<feature type="region of interest" description="Disordered" evidence="4">
    <location>
        <begin position="1"/>
        <end position="24"/>
    </location>
</feature>
<feature type="compositionally biased region" description="Basic and acidic residues" evidence="4">
    <location>
        <begin position="574"/>
        <end position="590"/>
    </location>
</feature>
<name>A0A1Y1US21_9TREE</name>
<proteinExistence type="inferred from homology"/>
<feature type="compositionally biased region" description="Low complexity" evidence="4">
    <location>
        <begin position="482"/>
        <end position="499"/>
    </location>
</feature>
<feature type="region of interest" description="Disordered" evidence="4">
    <location>
        <begin position="293"/>
        <end position="344"/>
    </location>
</feature>
<dbReference type="GO" id="GO:0071013">
    <property type="term" value="C:catalytic step 2 spliceosome"/>
    <property type="evidence" value="ECO:0007669"/>
    <property type="project" value="TreeGrafter"/>
</dbReference>
<dbReference type="InParanoid" id="A0A1Y1US21"/>
<evidence type="ECO:0000313" key="6">
    <source>
        <dbReference type="Proteomes" id="UP000193218"/>
    </source>
</evidence>
<feature type="region of interest" description="Disordered" evidence="4">
    <location>
        <begin position="442"/>
        <end position="539"/>
    </location>
</feature>
<feature type="region of interest" description="Disordered" evidence="4">
    <location>
        <begin position="138"/>
        <end position="193"/>
    </location>
</feature>
<evidence type="ECO:0000256" key="1">
    <source>
        <dbReference type="ARBA" id="ARBA00004123"/>
    </source>
</evidence>
<dbReference type="PANTHER" id="PTHR12940">
    <property type="entry name" value="ES-2 PROTEIN - RELATED"/>
    <property type="match status" value="1"/>
</dbReference>
<evidence type="ECO:0000313" key="5">
    <source>
        <dbReference type="EMBL" id="ORX40830.1"/>
    </source>
</evidence>
<evidence type="ECO:0000256" key="3">
    <source>
        <dbReference type="ARBA" id="ARBA00023242"/>
    </source>
</evidence>
<dbReference type="InterPro" id="IPR019148">
    <property type="entry name" value="Nuclear_protein_DGCR14_ESS-2"/>
</dbReference>
<keyword evidence="3" id="KW-0539">Nucleus</keyword>
<comment type="subcellular location">
    <subcellularLocation>
        <location evidence="1">Nucleus</location>
    </subcellularLocation>
</comment>
<evidence type="ECO:0000256" key="2">
    <source>
        <dbReference type="ARBA" id="ARBA00009072"/>
    </source>
</evidence>
<protein>
    <submittedName>
        <fullName evidence="5">Nuclear protein DGCR14</fullName>
    </submittedName>
</protein>
<feature type="compositionally biased region" description="Basic and acidic residues" evidence="4">
    <location>
        <begin position="391"/>
        <end position="405"/>
    </location>
</feature>
<feature type="region of interest" description="Disordered" evidence="4">
    <location>
        <begin position="557"/>
        <end position="709"/>
    </location>
</feature>
<feature type="compositionally biased region" description="Acidic residues" evidence="4">
    <location>
        <begin position="157"/>
        <end position="167"/>
    </location>
</feature>
<keyword evidence="6" id="KW-1185">Reference proteome</keyword>
<dbReference type="AlphaFoldDB" id="A0A1Y1US21"/>
<accession>A0A1Y1US21</accession>
<reference evidence="5 6" key="1">
    <citation type="submission" date="2017-03" db="EMBL/GenBank/DDBJ databases">
        <title>Widespread Adenine N6-methylation of Active Genes in Fungi.</title>
        <authorList>
            <consortium name="DOE Joint Genome Institute"/>
            <person name="Mondo S.J."/>
            <person name="Dannebaum R.O."/>
            <person name="Kuo R.C."/>
            <person name="Louie K.B."/>
            <person name="Bewick A.J."/>
            <person name="Labutti K."/>
            <person name="Haridas S."/>
            <person name="Kuo A."/>
            <person name="Salamov A."/>
            <person name="Ahrendt S.R."/>
            <person name="Lau R."/>
            <person name="Bowen B.P."/>
            <person name="Lipzen A."/>
            <person name="Sullivan W."/>
            <person name="Andreopoulos W.B."/>
            <person name="Clum A."/>
            <person name="Lindquist E."/>
            <person name="Daum C."/>
            <person name="Northen T.R."/>
            <person name="Ramamoorthy G."/>
            <person name="Schmitz R.J."/>
            <person name="Gryganskyi A."/>
            <person name="Culley D."/>
            <person name="Magnuson J."/>
            <person name="James T.Y."/>
            <person name="O'Malley M.A."/>
            <person name="Stajich J.E."/>
            <person name="Spatafora J.W."/>
            <person name="Visel A."/>
            <person name="Grigoriev I.V."/>
        </authorList>
    </citation>
    <scope>NUCLEOTIDE SEQUENCE [LARGE SCALE GENOMIC DNA]</scope>
    <source>
        <strain evidence="5 6">NRRL Y-17943</strain>
    </source>
</reference>
<dbReference type="OrthoDB" id="19679at2759"/>
<feature type="region of interest" description="Disordered" evidence="4">
    <location>
        <begin position="382"/>
        <end position="420"/>
    </location>
</feature>
<evidence type="ECO:0000256" key="4">
    <source>
        <dbReference type="SAM" id="MobiDB-lite"/>
    </source>
</evidence>
<comment type="similarity">
    <text evidence="2">Belongs to the ESS2 family.</text>
</comment>
<feature type="compositionally biased region" description="Polar residues" evidence="4">
    <location>
        <begin position="700"/>
        <end position="709"/>
    </location>
</feature>
<dbReference type="RefSeq" id="XP_021874509.1">
    <property type="nucleotide sequence ID" value="XM_022012233.1"/>
</dbReference>
<organism evidence="5 6">
    <name type="scientific">Kockovaella imperatae</name>
    <dbReference type="NCBI Taxonomy" id="4999"/>
    <lineage>
        <taxon>Eukaryota</taxon>
        <taxon>Fungi</taxon>
        <taxon>Dikarya</taxon>
        <taxon>Basidiomycota</taxon>
        <taxon>Agaricomycotina</taxon>
        <taxon>Tremellomycetes</taxon>
        <taxon>Tremellales</taxon>
        <taxon>Cuniculitremaceae</taxon>
        <taxon>Kockovaella</taxon>
    </lineage>
</organism>
<feature type="compositionally biased region" description="Polar residues" evidence="4">
    <location>
        <begin position="324"/>
        <end position="344"/>
    </location>
</feature>
<comment type="caution">
    <text evidence="5">The sequence shown here is derived from an EMBL/GenBank/DDBJ whole genome shotgun (WGS) entry which is preliminary data.</text>
</comment>
<dbReference type="PANTHER" id="PTHR12940:SF0">
    <property type="entry name" value="SPLICING FACTOR ESS-2 HOMOLOG"/>
    <property type="match status" value="1"/>
</dbReference>
<gene>
    <name evidence="5" type="ORF">BD324DRAFT_23129</name>
</gene>
<dbReference type="Proteomes" id="UP000193218">
    <property type="component" value="Unassembled WGS sequence"/>
</dbReference>
<dbReference type="STRING" id="4999.A0A1Y1US21"/>
<feature type="region of interest" description="Disordered" evidence="4">
    <location>
        <begin position="88"/>
        <end position="126"/>
    </location>
</feature>